<evidence type="ECO:0000256" key="3">
    <source>
        <dbReference type="ARBA" id="ARBA00022475"/>
    </source>
</evidence>
<dbReference type="GO" id="GO:0016887">
    <property type="term" value="F:ATP hydrolysis activity"/>
    <property type="evidence" value="ECO:0007669"/>
    <property type="project" value="InterPro"/>
</dbReference>
<dbReference type="PANTHER" id="PTHR43394:SF1">
    <property type="entry name" value="ATP-BINDING CASSETTE SUB-FAMILY B MEMBER 10, MITOCHONDRIAL"/>
    <property type="match status" value="1"/>
</dbReference>
<dbReference type="InterPro" id="IPR003439">
    <property type="entry name" value="ABC_transporter-like_ATP-bd"/>
</dbReference>
<keyword evidence="12 13" id="KW-0472">Membrane</keyword>
<evidence type="ECO:0000256" key="5">
    <source>
        <dbReference type="ARBA" id="ARBA00022692"/>
    </source>
</evidence>
<dbReference type="PROSITE" id="PS50893">
    <property type="entry name" value="ABC_TRANSPORTER_2"/>
    <property type="match status" value="1"/>
</dbReference>
<dbReference type="InterPro" id="IPR003593">
    <property type="entry name" value="AAA+_ATPase"/>
</dbReference>
<feature type="domain" description="ABC transmembrane type-1" evidence="15">
    <location>
        <begin position="172"/>
        <end position="452"/>
    </location>
</feature>
<feature type="transmembrane region" description="Helical" evidence="13">
    <location>
        <begin position="398"/>
        <end position="417"/>
    </location>
</feature>
<dbReference type="Pfam" id="PF00664">
    <property type="entry name" value="ABC_membrane"/>
    <property type="match status" value="1"/>
</dbReference>
<evidence type="ECO:0000256" key="6">
    <source>
        <dbReference type="ARBA" id="ARBA00022741"/>
    </source>
</evidence>
<evidence type="ECO:0000259" key="16">
    <source>
        <dbReference type="PROSITE" id="PS50990"/>
    </source>
</evidence>
<dbReference type="EMBL" id="KJ767737">
    <property type="protein sequence ID" value="AII26514.1"/>
    <property type="molecule type" value="Genomic_DNA"/>
</dbReference>
<keyword evidence="5 13" id="KW-0812">Transmembrane</keyword>
<protein>
    <submittedName>
        <fullName evidence="17">PapD</fullName>
    </submittedName>
</protein>
<gene>
    <name evidence="17" type="primary">papD</name>
</gene>
<feature type="transmembrane region" description="Helical" evidence="13">
    <location>
        <begin position="277"/>
        <end position="301"/>
    </location>
</feature>
<dbReference type="RefSeq" id="WP_002834569.1">
    <property type="nucleotide sequence ID" value="NC_024984.1"/>
</dbReference>
<keyword evidence="8" id="KW-0788">Thiol protease</keyword>
<dbReference type="InterPro" id="IPR005074">
    <property type="entry name" value="Peptidase_C39"/>
</dbReference>
<keyword evidence="7" id="KW-0378">Hydrolase</keyword>
<dbReference type="Pfam" id="PF00005">
    <property type="entry name" value="ABC_tran"/>
    <property type="match status" value="1"/>
</dbReference>
<keyword evidence="6" id="KW-0547">Nucleotide-binding</keyword>
<dbReference type="FunFam" id="3.40.50.300:FF:000221">
    <property type="entry name" value="Multidrug ABC transporter ATP-binding protein"/>
    <property type="match status" value="1"/>
</dbReference>
<dbReference type="Gene3D" id="3.40.50.300">
    <property type="entry name" value="P-loop containing nucleotide triphosphate hydrolases"/>
    <property type="match status" value="1"/>
</dbReference>
<keyword evidence="17" id="KW-0614">Plasmid</keyword>
<evidence type="ECO:0000256" key="13">
    <source>
        <dbReference type="SAM" id="Phobius"/>
    </source>
</evidence>
<dbReference type="InterPro" id="IPR011527">
    <property type="entry name" value="ABC1_TM_dom"/>
</dbReference>
<feature type="domain" description="ABC transporter" evidence="14">
    <location>
        <begin position="486"/>
        <end position="722"/>
    </location>
</feature>
<dbReference type="InterPro" id="IPR005897">
    <property type="entry name" value="Pept_C39_ABC_bacteriocin"/>
</dbReference>
<keyword evidence="11 13" id="KW-1133">Transmembrane helix</keyword>
<feature type="transmembrane region" description="Helical" evidence="13">
    <location>
        <begin position="207"/>
        <end position="236"/>
    </location>
</feature>
<dbReference type="GO" id="GO:0006508">
    <property type="term" value="P:proteolysis"/>
    <property type="evidence" value="ECO:0007669"/>
    <property type="project" value="UniProtKB-KW"/>
</dbReference>
<dbReference type="InterPro" id="IPR027417">
    <property type="entry name" value="P-loop_NTPase"/>
</dbReference>
<feature type="transmembrane region" description="Helical" evidence="13">
    <location>
        <begin position="307"/>
        <end position="327"/>
    </location>
</feature>
<dbReference type="GO" id="GO:0005524">
    <property type="term" value="F:ATP binding"/>
    <property type="evidence" value="ECO:0007669"/>
    <property type="project" value="UniProtKB-KW"/>
</dbReference>
<dbReference type="PANTHER" id="PTHR43394">
    <property type="entry name" value="ATP-DEPENDENT PERMEASE MDL1, MITOCHONDRIAL"/>
    <property type="match status" value="1"/>
</dbReference>
<dbReference type="PROSITE" id="PS00211">
    <property type="entry name" value="ABC_TRANSPORTER_1"/>
    <property type="match status" value="1"/>
</dbReference>
<keyword evidence="2" id="KW-0813">Transport</keyword>
<dbReference type="CDD" id="cd02418">
    <property type="entry name" value="Peptidase_C39B"/>
    <property type="match status" value="1"/>
</dbReference>
<evidence type="ECO:0000256" key="7">
    <source>
        <dbReference type="ARBA" id="ARBA00022801"/>
    </source>
</evidence>
<feature type="transmembrane region" description="Helical" evidence="13">
    <location>
        <begin position="169"/>
        <end position="195"/>
    </location>
</feature>
<geneLocation type="plasmid" evidence="17">
    <name>pZL3</name>
</geneLocation>
<evidence type="ECO:0000256" key="8">
    <source>
        <dbReference type="ARBA" id="ARBA00022807"/>
    </source>
</evidence>
<keyword evidence="3" id="KW-1003">Cell membrane</keyword>
<dbReference type="GO" id="GO:0005886">
    <property type="term" value="C:plasma membrane"/>
    <property type="evidence" value="ECO:0007669"/>
    <property type="project" value="UniProtKB-SubCell"/>
</dbReference>
<evidence type="ECO:0000256" key="11">
    <source>
        <dbReference type="ARBA" id="ARBA00022989"/>
    </source>
</evidence>
<name>A0A076G3U1_LACPN</name>
<dbReference type="GO" id="GO:0043214">
    <property type="term" value="F:ABC-type bacteriocin transporter activity"/>
    <property type="evidence" value="ECO:0007669"/>
    <property type="project" value="InterPro"/>
</dbReference>
<organism evidence="17">
    <name type="scientific">Lactiplantibacillus plantarum subsp. plantarum</name>
    <dbReference type="NCBI Taxonomy" id="337330"/>
    <lineage>
        <taxon>Bacteria</taxon>
        <taxon>Bacillati</taxon>
        <taxon>Bacillota</taxon>
        <taxon>Bacilli</taxon>
        <taxon>Lactobacillales</taxon>
        <taxon>Lactobacillaceae</taxon>
        <taxon>Lactiplantibacillus</taxon>
    </lineage>
</organism>
<accession>A0A076G3U1</accession>
<reference evidence="17" key="1">
    <citation type="submission" date="2014-04" db="EMBL/GenBank/DDBJ databases">
        <title>Lactobacillus plantarum strain Zhang-LL plasmid pZL3.</title>
        <authorList>
            <person name="Xie Y."/>
            <person name="Zhang H."/>
        </authorList>
    </citation>
    <scope>NUCLEOTIDE SEQUENCE</scope>
    <source>
        <strain evidence="17">Zhang-LL</strain>
        <plasmid evidence="17">pZL3</plasmid>
    </source>
</reference>
<dbReference type="SMR" id="A0A076G3U1"/>
<dbReference type="Gene3D" id="3.90.70.10">
    <property type="entry name" value="Cysteine proteinases"/>
    <property type="match status" value="1"/>
</dbReference>
<dbReference type="MEROPS" id="C39.001"/>
<dbReference type="SUPFAM" id="SSF90123">
    <property type="entry name" value="ABC transporter transmembrane region"/>
    <property type="match status" value="1"/>
</dbReference>
<evidence type="ECO:0000256" key="12">
    <source>
        <dbReference type="ARBA" id="ARBA00023136"/>
    </source>
</evidence>
<keyword evidence="4" id="KW-0645">Protease</keyword>
<keyword evidence="10" id="KW-1278">Translocase</keyword>
<proteinExistence type="predicted"/>
<dbReference type="CDD" id="cd18570">
    <property type="entry name" value="ABC_6TM_PCAT1_LagD_like"/>
    <property type="match status" value="1"/>
</dbReference>
<dbReference type="InterPro" id="IPR017871">
    <property type="entry name" value="ABC_transporter-like_CS"/>
</dbReference>
<keyword evidence="9" id="KW-0067">ATP-binding</keyword>
<comment type="subcellular location">
    <subcellularLocation>
        <location evidence="1">Cell membrane</location>
        <topology evidence="1">Multi-pass membrane protein</topology>
    </subcellularLocation>
</comment>
<sequence length="724" mass="81652">MWTQKWHKYYTAQVDENDCGLAALNMILKYYGSDYMLAHLRQLAKTTADGTTVLGLVKAAKHLNLNAEAVRADMDALTASQLPLPVIVHVFKKNKLPHYYVVYQVTENDLIIGDPDPTVKTTKISKSQFAKEWTQIAIIIAPTVKYKPIKESRHTLIDLVPLLIKQKRLIGLIITAAAITTLISIAGAYFFQLIIDTYLPHLMTNRLSLVAIGLIVAYAFQAIINYIQSFFTIVLGQRLMIDIVLKYVHHLFDLPMNFFTTRHVGEMTSRFSDASKIIDALGSTTLTLFLDMWILLAVGLFLAYQNINLFLCSLVVVPIYISIVWLFKKTFNRLNQDTMESNAVLNSAIIESLSGIETIKSLTGEATTKKKIDTLFSDLLHKNLAYQKADQGQQAIKAATKLILTIVILWWGTFFVMRHQLSLGQLLTYNALLAYFLTPLENIINLQPKLQAARVANNRLNEVYLVESEFSKSREITALEQLNGDIEVNHVSFNYGYCSNILEDVSLTIPHHQKITIVGMSGSGKTTLAKLLVGFFEPQEQHGEIQINHHNISDISRTILRQYINYVPQEPFIFSGSVLENLLLGSRPGVTQQMIDQACSFAEIKTDIENLPQGYHTRLSESGFNLSGGQKQRLSIARALLSPAQCFIFDESTSNLDTITEHKIVSKLLFMKDKTIIFVAHRLNIASQTDKVVVLDHGKIVEQGSHRQLLNYNGYYARLIHNQE</sequence>
<dbReference type="GO" id="GO:0015421">
    <property type="term" value="F:ABC-type oligopeptide transporter activity"/>
    <property type="evidence" value="ECO:0007669"/>
    <property type="project" value="TreeGrafter"/>
</dbReference>
<dbReference type="AlphaFoldDB" id="A0A076G3U1"/>
<evidence type="ECO:0000256" key="9">
    <source>
        <dbReference type="ARBA" id="ARBA00022840"/>
    </source>
</evidence>
<dbReference type="InterPro" id="IPR039421">
    <property type="entry name" value="Type_1_exporter"/>
</dbReference>
<dbReference type="NCBIfam" id="TIGR01193">
    <property type="entry name" value="bacteriocin_ABC"/>
    <property type="match status" value="1"/>
</dbReference>
<evidence type="ECO:0000256" key="10">
    <source>
        <dbReference type="ARBA" id="ARBA00022967"/>
    </source>
</evidence>
<evidence type="ECO:0000259" key="14">
    <source>
        <dbReference type="PROSITE" id="PS50893"/>
    </source>
</evidence>
<evidence type="ECO:0000256" key="1">
    <source>
        <dbReference type="ARBA" id="ARBA00004651"/>
    </source>
</evidence>
<evidence type="ECO:0000256" key="4">
    <source>
        <dbReference type="ARBA" id="ARBA00022670"/>
    </source>
</evidence>
<evidence type="ECO:0000256" key="2">
    <source>
        <dbReference type="ARBA" id="ARBA00022448"/>
    </source>
</evidence>
<dbReference type="PROSITE" id="PS50929">
    <property type="entry name" value="ABC_TM1F"/>
    <property type="match status" value="1"/>
</dbReference>
<dbReference type="Gene3D" id="1.20.1560.10">
    <property type="entry name" value="ABC transporter type 1, transmembrane domain"/>
    <property type="match status" value="1"/>
</dbReference>
<evidence type="ECO:0000259" key="15">
    <source>
        <dbReference type="PROSITE" id="PS50929"/>
    </source>
</evidence>
<dbReference type="PROSITE" id="PS50990">
    <property type="entry name" value="PEPTIDASE_C39"/>
    <property type="match status" value="1"/>
</dbReference>
<dbReference type="Pfam" id="PF03412">
    <property type="entry name" value="Peptidase_C39"/>
    <property type="match status" value="1"/>
</dbReference>
<dbReference type="InterPro" id="IPR036640">
    <property type="entry name" value="ABC1_TM_sf"/>
</dbReference>
<dbReference type="GO" id="GO:0008234">
    <property type="term" value="F:cysteine-type peptidase activity"/>
    <property type="evidence" value="ECO:0007669"/>
    <property type="project" value="UniProtKB-KW"/>
</dbReference>
<evidence type="ECO:0000313" key="17">
    <source>
        <dbReference type="EMBL" id="AII26514.1"/>
    </source>
</evidence>
<dbReference type="SUPFAM" id="SSF52540">
    <property type="entry name" value="P-loop containing nucleoside triphosphate hydrolases"/>
    <property type="match status" value="1"/>
</dbReference>
<dbReference type="SMART" id="SM00382">
    <property type="entry name" value="AAA"/>
    <property type="match status" value="1"/>
</dbReference>
<feature type="domain" description="Peptidase C39" evidence="16">
    <location>
        <begin position="13"/>
        <end position="140"/>
    </location>
</feature>